<dbReference type="Proteomes" id="UP001183420">
    <property type="component" value="Unassembled WGS sequence"/>
</dbReference>
<comment type="caution">
    <text evidence="2">The sequence shown here is derived from an EMBL/GenBank/DDBJ whole genome shotgun (WGS) entry which is preliminary data.</text>
</comment>
<name>A0ABU2LV82_9ACTN</name>
<dbReference type="EMBL" id="JAVREM010000041">
    <property type="protein sequence ID" value="MDT0321506.1"/>
    <property type="molecule type" value="Genomic_DNA"/>
</dbReference>
<dbReference type="Pfam" id="PF04149">
    <property type="entry name" value="DUF397"/>
    <property type="match status" value="1"/>
</dbReference>
<evidence type="ECO:0000313" key="3">
    <source>
        <dbReference type="Proteomes" id="UP001183420"/>
    </source>
</evidence>
<keyword evidence="3" id="KW-1185">Reference proteome</keyword>
<dbReference type="InterPro" id="IPR007278">
    <property type="entry name" value="DUF397"/>
</dbReference>
<gene>
    <name evidence="2" type="ORF">RNC47_24560</name>
</gene>
<protein>
    <submittedName>
        <fullName evidence="2">DUF397 domain-containing protein</fullName>
    </submittedName>
</protein>
<accession>A0ABU2LV82</accession>
<proteinExistence type="predicted"/>
<dbReference type="RefSeq" id="WP_311601726.1">
    <property type="nucleotide sequence ID" value="NZ_JAVREM010000041.1"/>
</dbReference>
<evidence type="ECO:0000313" key="2">
    <source>
        <dbReference type="EMBL" id="MDT0321506.1"/>
    </source>
</evidence>
<sequence length="70" mass="7312">MPNLQWQKSSFSGGSGSGECVELAAISAGGVVLLRESDDADTILAARPDACRALLAQIKRGRLGSLSPRR</sequence>
<feature type="domain" description="DUF397" evidence="1">
    <location>
        <begin position="4"/>
        <end position="59"/>
    </location>
</feature>
<organism evidence="2 3">
    <name type="scientific">Streptomyces millisiae</name>
    <dbReference type="NCBI Taxonomy" id="3075542"/>
    <lineage>
        <taxon>Bacteria</taxon>
        <taxon>Bacillati</taxon>
        <taxon>Actinomycetota</taxon>
        <taxon>Actinomycetes</taxon>
        <taxon>Kitasatosporales</taxon>
        <taxon>Streptomycetaceae</taxon>
        <taxon>Streptomyces</taxon>
    </lineage>
</organism>
<evidence type="ECO:0000259" key="1">
    <source>
        <dbReference type="Pfam" id="PF04149"/>
    </source>
</evidence>
<reference evidence="3" key="1">
    <citation type="submission" date="2023-07" db="EMBL/GenBank/DDBJ databases">
        <title>30 novel species of actinomycetes from the DSMZ collection.</title>
        <authorList>
            <person name="Nouioui I."/>
        </authorList>
    </citation>
    <scope>NUCLEOTIDE SEQUENCE [LARGE SCALE GENOMIC DNA]</scope>
    <source>
        <strain evidence="3">DSM 44918</strain>
    </source>
</reference>